<dbReference type="Pfam" id="PF03171">
    <property type="entry name" value="2OG-FeII_Oxy"/>
    <property type="match status" value="1"/>
</dbReference>
<proteinExistence type="inferred from homology"/>
<dbReference type="GO" id="GO:0017000">
    <property type="term" value="P:antibiotic biosynthetic process"/>
    <property type="evidence" value="ECO:0007669"/>
    <property type="project" value="UniProtKB-KW"/>
</dbReference>
<reference evidence="6" key="1">
    <citation type="submission" date="2021-10" db="EMBL/GenBank/DDBJ databases">
        <authorList>
            <person name="Wibberg D."/>
        </authorList>
    </citation>
    <scope>NUCLEOTIDE SEQUENCE</scope>
</reference>
<dbReference type="Gene3D" id="2.60.120.330">
    <property type="entry name" value="B-lactam Antibiotic, Isopenicillin N Synthase, Chain"/>
    <property type="match status" value="1"/>
</dbReference>
<dbReference type="PROSITE" id="PS51471">
    <property type="entry name" value="FE2OG_OXY"/>
    <property type="match status" value="1"/>
</dbReference>
<comment type="similarity">
    <text evidence="3">Belongs to the iron/ascorbate-dependent oxidoreductase family.</text>
</comment>
<name>A0A8J9T068_9ACTN</name>
<evidence type="ECO:0000313" key="6">
    <source>
        <dbReference type="EMBL" id="CAG9606312.1"/>
    </source>
</evidence>
<evidence type="ECO:0000259" key="5">
    <source>
        <dbReference type="PROSITE" id="PS51471"/>
    </source>
</evidence>
<dbReference type="SUPFAM" id="SSF51197">
    <property type="entry name" value="Clavaminate synthase-like"/>
    <property type="match status" value="1"/>
</dbReference>
<dbReference type="EMBL" id="OU830623">
    <property type="protein sequence ID" value="CAG9606312.1"/>
    <property type="molecule type" value="Genomic_DNA"/>
</dbReference>
<keyword evidence="3" id="KW-0560">Oxidoreductase</keyword>
<dbReference type="Pfam" id="PF14226">
    <property type="entry name" value="DIOX_N"/>
    <property type="match status" value="1"/>
</dbReference>
<keyword evidence="3" id="KW-0408">Iron</keyword>
<gene>
    <name evidence="6" type="primary">pcbC</name>
</gene>
<keyword evidence="2" id="KW-0045">Antibiotic biosynthesis</keyword>
<dbReference type="SMR" id="A0A8J9T068"/>
<dbReference type="PROSITE" id="PS51257">
    <property type="entry name" value="PROKAR_LIPOPROTEIN"/>
    <property type="match status" value="1"/>
</dbReference>
<sequence>MPRVQPHPGTMTGSCYFGTRGSRTPTQKETELNELQTFHLPEFIDGTESDRALARAMVRAWRSDGIFQIATSPAQDQKTQAAIESSKRFFRLPMKAKSQCVSELTYSGYIASGEEVTAGEADYSEIFTVCPDIALDDARVQARWPCHGPTPWPDAEYQRSMRVFMDELGRVGEKLLKLTALGLELDDTDALTRLTADGWHHMRVLRFPALSKESRRGIGAHTDYGLLVIAAQDDVGGLYIRPPVAGEKRNRNWLANESAAGMYENEEPWTFVRPVPSVLTVFPGDILQFLTDGFLLSTPHKVRLNTRERFALAYFHEPNFAARIRPLSGVSADCIHYGTHFTNMFMRSYPARITTQRILAEDRLSVLPLLRDDGGLLIS</sequence>
<evidence type="ECO:0000256" key="3">
    <source>
        <dbReference type="RuleBase" id="RU003682"/>
    </source>
</evidence>
<protein>
    <submittedName>
        <fullName evidence="6">Oxidoreductase</fullName>
    </submittedName>
</protein>
<dbReference type="InterPro" id="IPR044861">
    <property type="entry name" value="IPNS-like_FE2OG_OXY"/>
</dbReference>
<evidence type="ECO:0000256" key="4">
    <source>
        <dbReference type="SAM" id="MobiDB-lite"/>
    </source>
</evidence>
<keyword evidence="3" id="KW-0479">Metal-binding</keyword>
<accession>A0A8J9T068</accession>
<feature type="region of interest" description="Disordered" evidence="4">
    <location>
        <begin position="1"/>
        <end position="25"/>
    </location>
</feature>
<dbReference type="InterPro" id="IPR027443">
    <property type="entry name" value="IPNS-like_sf"/>
</dbReference>
<dbReference type="InterPro" id="IPR026992">
    <property type="entry name" value="DIOX_N"/>
</dbReference>
<evidence type="ECO:0000256" key="2">
    <source>
        <dbReference type="ARBA" id="ARBA00023194"/>
    </source>
</evidence>
<dbReference type="GO" id="GO:0046872">
    <property type="term" value="F:metal ion binding"/>
    <property type="evidence" value="ECO:0007669"/>
    <property type="project" value="UniProtKB-KW"/>
</dbReference>
<organism evidence="6">
    <name type="scientific">Frankia sp. Cj2</name>
    <dbReference type="NCBI Taxonomy" id="2880975"/>
    <lineage>
        <taxon>Bacteria</taxon>
        <taxon>Bacillati</taxon>
        <taxon>Actinomycetota</taxon>
        <taxon>Actinomycetes</taxon>
        <taxon>Frankiales</taxon>
        <taxon>Frankiaceae</taxon>
        <taxon>Frankia</taxon>
    </lineage>
</organism>
<comment type="pathway">
    <text evidence="1">Antibiotic biosynthesis.</text>
</comment>
<evidence type="ECO:0000256" key="1">
    <source>
        <dbReference type="ARBA" id="ARBA00004792"/>
    </source>
</evidence>
<dbReference type="InterPro" id="IPR050231">
    <property type="entry name" value="Iron_ascorbate_oxido_reductase"/>
</dbReference>
<dbReference type="InterPro" id="IPR005123">
    <property type="entry name" value="Oxoglu/Fe-dep_dioxygenase_dom"/>
</dbReference>
<dbReference type="AlphaFoldDB" id="A0A8J9T068"/>
<feature type="domain" description="Fe2OG dioxygenase" evidence="5">
    <location>
        <begin position="198"/>
        <end position="318"/>
    </location>
</feature>
<dbReference type="PANTHER" id="PTHR47990">
    <property type="entry name" value="2-OXOGLUTARATE (2OG) AND FE(II)-DEPENDENT OXYGENASE SUPERFAMILY PROTEIN-RELATED"/>
    <property type="match status" value="1"/>
</dbReference>
<dbReference type="GO" id="GO:0016491">
    <property type="term" value="F:oxidoreductase activity"/>
    <property type="evidence" value="ECO:0007669"/>
    <property type="project" value="UniProtKB-KW"/>
</dbReference>